<dbReference type="RefSeq" id="WP_115264674.1">
    <property type="nucleotide sequence ID" value="NZ_UGGT01000003.1"/>
</dbReference>
<proteinExistence type="predicted"/>
<accession>A0A377ITX6</accession>
<dbReference type="AlphaFoldDB" id="A0A377ITX6"/>
<organism evidence="2 3">
    <name type="scientific">Fluoribacter dumoffii</name>
    <dbReference type="NCBI Taxonomy" id="463"/>
    <lineage>
        <taxon>Bacteria</taxon>
        <taxon>Pseudomonadati</taxon>
        <taxon>Pseudomonadota</taxon>
        <taxon>Gammaproteobacteria</taxon>
        <taxon>Legionellales</taxon>
        <taxon>Legionellaceae</taxon>
        <taxon>Fluoribacter</taxon>
    </lineage>
</organism>
<keyword evidence="3" id="KW-1185">Reference proteome</keyword>
<dbReference type="InterPro" id="IPR003776">
    <property type="entry name" value="YcaO-like_dom"/>
</dbReference>
<dbReference type="Gene3D" id="3.30.160.660">
    <property type="match status" value="1"/>
</dbReference>
<sequence>MKLRYRSAQDTLKILSSYIHRAGIARVADLSYLDSCSHLRVYSAIRPNSKSISISMGKSLDKIEAQCGAIIESIETYFAEQVVAEIIDKSQNELVRDGKIFVDINKLGYSTAISKDQKINWCLGRTLLTNKEIFVPHVSVSLDSTMLISALIGQNSDGIASGSNFEEALIYSFLELIERQSIRNHNVTELADVNEEEYKNLGLNNISYSFHYYQNVFNIPVIACFILNDSPLDNQVITAGYSCHFSKHEALYKSLIEAIQSKIGIISGARDDLDPPCYKFNEINTLPRVSKIKYFNDMYSLDLSLNEQYQKILEILKSHAKDLVVFTYLNEDICILKTFLIDNE</sequence>
<name>A0A377ITX6_9GAMM</name>
<evidence type="ECO:0000259" key="1">
    <source>
        <dbReference type="PROSITE" id="PS51664"/>
    </source>
</evidence>
<dbReference type="Gene3D" id="3.30.40.250">
    <property type="match status" value="1"/>
</dbReference>
<dbReference type="Proteomes" id="UP000254554">
    <property type="component" value="Unassembled WGS sequence"/>
</dbReference>
<evidence type="ECO:0000313" key="3">
    <source>
        <dbReference type="Proteomes" id="UP000254554"/>
    </source>
</evidence>
<dbReference type="PANTHER" id="PTHR37809:SF1">
    <property type="entry name" value="RIBOSOMAL PROTEIN S12 METHYLTHIOTRANSFERASE ACCESSORY FACTOR YCAO"/>
    <property type="match status" value="1"/>
</dbReference>
<dbReference type="OrthoDB" id="2379922at2"/>
<evidence type="ECO:0000313" key="2">
    <source>
        <dbReference type="EMBL" id="STO91656.1"/>
    </source>
</evidence>
<dbReference type="PROSITE" id="PS51664">
    <property type="entry name" value="YCAO"/>
    <property type="match status" value="1"/>
</dbReference>
<dbReference type="NCBIfam" id="TIGR00702">
    <property type="entry name" value="YcaO-type kinase domain"/>
    <property type="match status" value="1"/>
</dbReference>
<feature type="domain" description="YcaO" evidence="1">
    <location>
        <begin position="57"/>
        <end position="344"/>
    </location>
</feature>
<reference evidence="2 3" key="1">
    <citation type="submission" date="2018-06" db="EMBL/GenBank/DDBJ databases">
        <authorList>
            <consortium name="Pathogen Informatics"/>
            <person name="Doyle S."/>
        </authorList>
    </citation>
    <scope>NUCLEOTIDE SEQUENCE [LARGE SCALE GENOMIC DNA]</scope>
    <source>
        <strain evidence="2 3">NCTC11370</strain>
    </source>
</reference>
<protein>
    <submittedName>
        <fullName evidence="2">Putative methanogenesis marker protein 1</fullName>
    </submittedName>
</protein>
<dbReference type="Gene3D" id="3.30.1330.230">
    <property type="match status" value="1"/>
</dbReference>
<dbReference type="PANTHER" id="PTHR37809">
    <property type="entry name" value="RIBOSOMAL PROTEIN S12 METHYLTHIOTRANSFERASE ACCESSORY FACTOR YCAO"/>
    <property type="match status" value="1"/>
</dbReference>
<dbReference type="Pfam" id="PF02624">
    <property type="entry name" value="YcaO"/>
    <property type="match status" value="1"/>
</dbReference>
<dbReference type="EMBL" id="UGGT01000003">
    <property type="protein sequence ID" value="STO91656.1"/>
    <property type="molecule type" value="Genomic_DNA"/>
</dbReference>
<gene>
    <name evidence="2" type="ORF">NCTC11370_03634</name>
</gene>